<evidence type="ECO:0000313" key="2">
    <source>
        <dbReference type="Proteomes" id="UP000324222"/>
    </source>
</evidence>
<name>A0A5B7FJJ6_PORTR</name>
<protein>
    <submittedName>
        <fullName evidence="1">Uncharacterized protein</fullName>
    </submittedName>
</protein>
<organism evidence="1 2">
    <name type="scientific">Portunus trituberculatus</name>
    <name type="common">Swimming crab</name>
    <name type="synonym">Neptunus trituberculatus</name>
    <dbReference type="NCBI Taxonomy" id="210409"/>
    <lineage>
        <taxon>Eukaryota</taxon>
        <taxon>Metazoa</taxon>
        <taxon>Ecdysozoa</taxon>
        <taxon>Arthropoda</taxon>
        <taxon>Crustacea</taxon>
        <taxon>Multicrustacea</taxon>
        <taxon>Malacostraca</taxon>
        <taxon>Eumalacostraca</taxon>
        <taxon>Eucarida</taxon>
        <taxon>Decapoda</taxon>
        <taxon>Pleocyemata</taxon>
        <taxon>Brachyura</taxon>
        <taxon>Eubrachyura</taxon>
        <taxon>Portunoidea</taxon>
        <taxon>Portunidae</taxon>
        <taxon>Portuninae</taxon>
        <taxon>Portunus</taxon>
    </lineage>
</organism>
<proteinExistence type="predicted"/>
<accession>A0A5B7FJJ6</accession>
<evidence type="ECO:0000313" key="1">
    <source>
        <dbReference type="EMBL" id="MPC45313.1"/>
    </source>
</evidence>
<gene>
    <name evidence="1" type="ORF">E2C01_039009</name>
</gene>
<reference evidence="1 2" key="1">
    <citation type="submission" date="2019-05" db="EMBL/GenBank/DDBJ databases">
        <title>Another draft genome of Portunus trituberculatus and its Hox gene families provides insights of decapod evolution.</title>
        <authorList>
            <person name="Jeong J.-H."/>
            <person name="Song I."/>
            <person name="Kim S."/>
            <person name="Choi T."/>
            <person name="Kim D."/>
            <person name="Ryu S."/>
            <person name="Kim W."/>
        </authorList>
    </citation>
    <scope>NUCLEOTIDE SEQUENCE [LARGE SCALE GENOMIC DNA]</scope>
    <source>
        <tissue evidence="1">Muscle</tissue>
    </source>
</reference>
<sequence>MIIIITPTSTSFTHTPLSSTSTTFHLTHINLITTVISSPHPHPHSCQPRPTTVPHHHLFSLLTSAPTYVIITQYPGTLALPLHQHTPMPPGPAGLAGSGA</sequence>
<keyword evidence="2" id="KW-1185">Reference proteome</keyword>
<dbReference type="AlphaFoldDB" id="A0A5B7FJJ6"/>
<dbReference type="EMBL" id="VSRR010006671">
    <property type="protein sequence ID" value="MPC45313.1"/>
    <property type="molecule type" value="Genomic_DNA"/>
</dbReference>
<dbReference type="Proteomes" id="UP000324222">
    <property type="component" value="Unassembled WGS sequence"/>
</dbReference>
<comment type="caution">
    <text evidence="1">The sequence shown here is derived from an EMBL/GenBank/DDBJ whole genome shotgun (WGS) entry which is preliminary data.</text>
</comment>